<evidence type="ECO:0000313" key="2">
    <source>
        <dbReference type="EMBL" id="MBB6002000.1"/>
    </source>
</evidence>
<dbReference type="Proteomes" id="UP000524404">
    <property type="component" value="Unassembled WGS sequence"/>
</dbReference>
<dbReference type="EMBL" id="JACHKT010000003">
    <property type="protein sequence ID" value="MBB6002000.1"/>
    <property type="molecule type" value="Genomic_DNA"/>
</dbReference>
<reference evidence="2 3" key="1">
    <citation type="submission" date="2020-08" db="EMBL/GenBank/DDBJ databases">
        <title>Functional genomics of gut bacteria from endangered species of beetles.</title>
        <authorList>
            <person name="Carlos-Shanley C."/>
        </authorList>
    </citation>
    <scope>NUCLEOTIDE SEQUENCE [LARGE SCALE GENOMIC DNA]</scope>
    <source>
        <strain evidence="2 3">S00070</strain>
    </source>
</reference>
<comment type="caution">
    <text evidence="2">The sequence shown here is derived from an EMBL/GenBank/DDBJ whole genome shotgun (WGS) entry which is preliminary data.</text>
</comment>
<dbReference type="AlphaFoldDB" id="A0A841ENZ0"/>
<evidence type="ECO:0008006" key="4">
    <source>
        <dbReference type="Google" id="ProtNLM"/>
    </source>
</evidence>
<feature type="chain" id="PRO_5032873214" description="Outer membrane protein beta-barrel domain-containing protein" evidence="1">
    <location>
        <begin position="26"/>
        <end position="203"/>
    </location>
</feature>
<feature type="signal peptide" evidence="1">
    <location>
        <begin position="1"/>
        <end position="25"/>
    </location>
</feature>
<organism evidence="2 3">
    <name type="scientific">Arcicella rosea</name>
    <dbReference type="NCBI Taxonomy" id="502909"/>
    <lineage>
        <taxon>Bacteria</taxon>
        <taxon>Pseudomonadati</taxon>
        <taxon>Bacteroidota</taxon>
        <taxon>Cytophagia</taxon>
        <taxon>Cytophagales</taxon>
        <taxon>Flectobacillaceae</taxon>
        <taxon>Arcicella</taxon>
    </lineage>
</organism>
<keyword evidence="1" id="KW-0732">Signal</keyword>
<name>A0A841ENZ0_9BACT</name>
<dbReference type="RefSeq" id="WP_184130173.1">
    <property type="nucleotide sequence ID" value="NZ_JACHKT010000003.1"/>
</dbReference>
<sequence>MKKIIALKLSILTLSIALFSLSVNAQQSDTIKRTVVIEVDTIVKGAKQNVNKVATETHVEVVTSESVKVLPVFYRGLLVVEGGIMYKDNVLPILLASEFGLARNIGLEARAWYGKNGMYEDGFLGVGLNYHFSGEDNQKPSKFDPYVGGIYGKILDGSGTALYAQAGGRLFLFKNLGAFANLNVGLVGKRGTNLSFGLSYKIH</sequence>
<keyword evidence="3" id="KW-1185">Reference proteome</keyword>
<gene>
    <name evidence="2" type="ORF">HNP25_000649</name>
</gene>
<evidence type="ECO:0000256" key="1">
    <source>
        <dbReference type="SAM" id="SignalP"/>
    </source>
</evidence>
<accession>A0A841ENZ0</accession>
<protein>
    <recommendedName>
        <fullName evidence="4">Outer membrane protein beta-barrel domain-containing protein</fullName>
    </recommendedName>
</protein>
<evidence type="ECO:0000313" key="3">
    <source>
        <dbReference type="Proteomes" id="UP000524404"/>
    </source>
</evidence>
<proteinExistence type="predicted"/>